<dbReference type="InterPro" id="IPR008984">
    <property type="entry name" value="SMAD_FHA_dom_sf"/>
</dbReference>
<dbReference type="eggNOG" id="COG1716">
    <property type="taxonomic scope" value="Bacteria"/>
</dbReference>
<gene>
    <name evidence="3" type="ordered locus">Shel_13440</name>
</gene>
<dbReference type="AlphaFoldDB" id="C7N632"/>
<proteinExistence type="predicted"/>
<dbReference type="Proteomes" id="UP000002026">
    <property type="component" value="Chromosome"/>
</dbReference>
<evidence type="ECO:0000256" key="1">
    <source>
        <dbReference type="ARBA" id="ARBA00022553"/>
    </source>
</evidence>
<dbReference type="STRING" id="471855.Shel_13440"/>
<feature type="domain" description="FHA" evidence="2">
    <location>
        <begin position="74"/>
        <end position="123"/>
    </location>
</feature>
<reference evidence="3 4" key="1">
    <citation type="journal article" date="2009" name="Stand. Genomic Sci.">
        <title>Complete genome sequence of Slackia heliotrinireducens type strain (RHS 1).</title>
        <authorList>
            <person name="Pukall R."/>
            <person name="Lapidus A."/>
            <person name="Nolan M."/>
            <person name="Copeland A."/>
            <person name="Glavina Del Rio T."/>
            <person name="Lucas S."/>
            <person name="Chen F."/>
            <person name="Tice H."/>
            <person name="Cheng J.F."/>
            <person name="Chertkov O."/>
            <person name="Bruce D."/>
            <person name="Goodwin L."/>
            <person name="Kuske C."/>
            <person name="Brettin T."/>
            <person name="Detter J.C."/>
            <person name="Han C."/>
            <person name="Pitluck S."/>
            <person name="Pati A."/>
            <person name="Mavrommatis K."/>
            <person name="Ivanova N."/>
            <person name="Ovchinnikova G."/>
            <person name="Chen A."/>
            <person name="Palaniappan K."/>
            <person name="Schneider S."/>
            <person name="Rohde M."/>
            <person name="Chain P."/>
            <person name="D'haeseleer P."/>
            <person name="Goker M."/>
            <person name="Bristow J."/>
            <person name="Eisen J.A."/>
            <person name="Markowitz V."/>
            <person name="Kyrpides N.C."/>
            <person name="Klenk H.P."/>
            <person name="Hugenholtz P."/>
        </authorList>
    </citation>
    <scope>NUCLEOTIDE SEQUENCE [LARGE SCALE GENOMIC DNA]</scope>
    <source>
        <strain evidence="4">ATCC 29202 / DSM 20476 / NCTC 11029 / RHS 1</strain>
    </source>
</reference>
<evidence type="ECO:0000313" key="3">
    <source>
        <dbReference type="EMBL" id="ACV22367.1"/>
    </source>
</evidence>
<keyword evidence="1" id="KW-0597">Phosphoprotein</keyword>
<dbReference type="RefSeq" id="WP_012798469.1">
    <property type="nucleotide sequence ID" value="NC_013165.1"/>
</dbReference>
<dbReference type="SMART" id="SM00240">
    <property type="entry name" value="FHA"/>
    <property type="match status" value="1"/>
</dbReference>
<dbReference type="Gene3D" id="2.60.200.20">
    <property type="match status" value="1"/>
</dbReference>
<evidence type="ECO:0000259" key="2">
    <source>
        <dbReference type="PROSITE" id="PS50006"/>
    </source>
</evidence>
<dbReference type="HOGENOM" id="CLU_108862_0_0_11"/>
<evidence type="ECO:0000313" key="4">
    <source>
        <dbReference type="Proteomes" id="UP000002026"/>
    </source>
</evidence>
<dbReference type="EMBL" id="CP001684">
    <property type="protein sequence ID" value="ACV22367.1"/>
    <property type="molecule type" value="Genomic_DNA"/>
</dbReference>
<organism evidence="3 4">
    <name type="scientific">Slackia heliotrinireducens (strain ATCC 29202 / DSM 20476 / NCTC 11029 / RHS 1)</name>
    <name type="common">Peptococcus heliotrinreducens</name>
    <dbReference type="NCBI Taxonomy" id="471855"/>
    <lineage>
        <taxon>Bacteria</taxon>
        <taxon>Bacillati</taxon>
        <taxon>Actinomycetota</taxon>
        <taxon>Coriobacteriia</taxon>
        <taxon>Eggerthellales</taxon>
        <taxon>Eggerthellaceae</taxon>
        <taxon>Slackia</taxon>
    </lineage>
</organism>
<dbReference type="Pfam" id="PF16697">
    <property type="entry name" value="Yop-YscD_cpl"/>
    <property type="match status" value="1"/>
</dbReference>
<dbReference type="SUPFAM" id="SSF49879">
    <property type="entry name" value="SMAD/FHA domain"/>
    <property type="match status" value="1"/>
</dbReference>
<dbReference type="InterPro" id="IPR050923">
    <property type="entry name" value="Cell_Proc_Reg/RNA_Proc"/>
</dbReference>
<dbReference type="PANTHER" id="PTHR23308">
    <property type="entry name" value="NUCLEAR INHIBITOR OF PROTEIN PHOSPHATASE-1"/>
    <property type="match status" value="1"/>
</dbReference>
<accession>C7N632</accession>
<dbReference type="InterPro" id="IPR032030">
    <property type="entry name" value="YscD_cytoplasmic_dom"/>
</dbReference>
<dbReference type="InterPro" id="IPR000253">
    <property type="entry name" value="FHA_dom"/>
</dbReference>
<dbReference type="PROSITE" id="PS50006">
    <property type="entry name" value="FHA_DOMAIN"/>
    <property type="match status" value="1"/>
</dbReference>
<sequence>MTEKCPVCNTVLDPGATACPICGFKLLGRTQAFTPIAMQPNDVTANAGLLNEATLRIVKGAQVGSIFHLSADTITMGRNPHCDIFLNDMTVSRNHAVFERRGSGYAIIDQGSFNGLWINHENVHEAVLRDGDLIEVGAFILLYQTNPGH</sequence>
<dbReference type="KEGG" id="shi:Shel_13440"/>
<name>C7N632_SLAHD</name>
<protein>
    <submittedName>
        <fullName evidence="3">FHA domain-containing protein</fullName>
    </submittedName>
</protein>
<keyword evidence="4" id="KW-1185">Reference proteome</keyword>